<accession>A0A1M5UHV3</accession>
<organism evidence="1 2">
    <name type="scientific">Bradyrhizobium erythrophlei</name>
    <dbReference type="NCBI Taxonomy" id="1437360"/>
    <lineage>
        <taxon>Bacteria</taxon>
        <taxon>Pseudomonadati</taxon>
        <taxon>Pseudomonadota</taxon>
        <taxon>Alphaproteobacteria</taxon>
        <taxon>Hyphomicrobiales</taxon>
        <taxon>Nitrobacteraceae</taxon>
        <taxon>Bradyrhizobium</taxon>
    </lineage>
</organism>
<dbReference type="RefSeq" id="WP_079604068.1">
    <property type="nucleotide sequence ID" value="NZ_LT670817.1"/>
</dbReference>
<protein>
    <submittedName>
        <fullName evidence="1">Uncharacterized protein</fullName>
    </submittedName>
</protein>
<sequence>MNCYEDHGLPLVRLKEQRRELVAALIGRKDPISNLEIAEIAALQQAIAAMEAVVGDLDSQIEFPAATRSASAFGIGKGRAVGNMGFTFGRRAVPPPMHV</sequence>
<evidence type="ECO:0000313" key="2">
    <source>
        <dbReference type="Proteomes" id="UP000189796"/>
    </source>
</evidence>
<dbReference type="Proteomes" id="UP000189796">
    <property type="component" value="Chromosome I"/>
</dbReference>
<name>A0A1M5UHV3_9BRAD</name>
<gene>
    <name evidence="1" type="ORF">SAMN05443248_5449</name>
</gene>
<evidence type="ECO:0000313" key="1">
    <source>
        <dbReference type="EMBL" id="SHH62511.1"/>
    </source>
</evidence>
<proteinExistence type="predicted"/>
<reference evidence="1 2" key="1">
    <citation type="submission" date="2016-11" db="EMBL/GenBank/DDBJ databases">
        <authorList>
            <person name="Jaros S."/>
            <person name="Januszkiewicz K."/>
            <person name="Wedrychowicz H."/>
        </authorList>
    </citation>
    <scope>NUCLEOTIDE SEQUENCE [LARGE SCALE GENOMIC DNA]</scope>
    <source>
        <strain evidence="1 2">GAS138</strain>
    </source>
</reference>
<dbReference type="EMBL" id="LT670817">
    <property type="protein sequence ID" value="SHH62511.1"/>
    <property type="molecule type" value="Genomic_DNA"/>
</dbReference>
<dbReference type="AlphaFoldDB" id="A0A1M5UHV3"/>